<evidence type="ECO:0000313" key="2">
    <source>
        <dbReference type="EMBL" id="BBU46951.1"/>
    </source>
</evidence>
<feature type="domain" description="T6SS Phospholipase effector Tle1-like catalytic" evidence="1">
    <location>
        <begin position="160"/>
        <end position="255"/>
    </location>
</feature>
<dbReference type="PANTHER" id="PTHR33840:SF1">
    <property type="entry name" value="TLE1 PHOSPHOLIPASE DOMAIN-CONTAINING PROTEIN"/>
    <property type="match status" value="1"/>
</dbReference>
<evidence type="ECO:0000313" key="3">
    <source>
        <dbReference type="Proteomes" id="UP000464661"/>
    </source>
</evidence>
<evidence type="ECO:0000259" key="1">
    <source>
        <dbReference type="Pfam" id="PF09994"/>
    </source>
</evidence>
<dbReference type="RefSeq" id="WP_025754290.1">
    <property type="nucleotide sequence ID" value="NZ_AP022324.1"/>
</dbReference>
<accession>A0A7U6M6M7</accession>
<gene>
    <name evidence="2" type="ORF">PPTS312_48660</name>
</gene>
<reference evidence="2 3" key="1">
    <citation type="submission" date="2020-01" db="EMBL/GenBank/DDBJ databases">
        <title>Complete Genome Sequence of Pseudomonas putida Strain TS312, Harboring the HdtS type N-acyl-homoserine Lactone Synthase, Isolated from a Paper Mill.</title>
        <authorList>
            <person name="Hosoe A."/>
            <person name="Suenaga T."/>
            <person name="Sugi T."/>
            <person name="Izumi T."/>
            <person name="Nagai N."/>
            <person name="Terada A."/>
        </authorList>
    </citation>
    <scope>NUCLEOTIDE SEQUENCE [LARGE SCALE GENOMIC DNA]</scope>
    <source>
        <strain evidence="2 3">TS312</strain>
    </source>
</reference>
<dbReference type="InterPro" id="IPR018712">
    <property type="entry name" value="Tle1-like_cat"/>
</dbReference>
<sequence>MSDSLHVTVYFDGTGNNKDNDQPKGTHTNVARLYERDRAQGTNLARNSAHVALKYEGRQHYGLSEKIYFDGVGSQRVQGPKAMFEGATGSGSQNRIEQAYETLVRFHNKNPEFQVDVNVVGFSRGAAQARALANVFIERGVPMLNDQWKATGEYLIPPGEARINKLGLFDTVASYGNPKTESHVAKNLAIHENVASTTHLIAMNEYRDTFPLTSALRNSDNSRITELKFAGAHSQIGGGYRNDVLAAGPLAVMYEALVSAGVELQPLLPEDRQRVEQYNVLIKDLERVQEALIDSRLRKGNEAFRRNPDGSLEVIDNTPFFFQRGTFDKSKRQSQPFAQAVEGRKVIFENDDSLGKLAVQRVGKQVGQLLCGLGDKLKDAMFERAEAPVTLEQARAELFDELAAEGVKPEIVALAQVSELSELMSNSKPEKEYLQTLGLEAVAVPKPGLTASHAVVKIDSRSSSAFADLGFEYEASRIVADAAIGALARAPLDIDDPFMLHDTNGNVVGTLEAVHKVPSFDIESGVLIAIDMQHVAPAAQAGFLYDGFRQAAEWISGRPEGLLKDGYELVGADGKSSVRCVVARPESAELERTAHWSAPEP</sequence>
<dbReference type="AlphaFoldDB" id="A0A7U6M6M7"/>
<dbReference type="Pfam" id="PF09994">
    <property type="entry name" value="T6SS_Tle1-like_cat"/>
    <property type="match status" value="2"/>
</dbReference>
<dbReference type="EMBL" id="AP022324">
    <property type="protein sequence ID" value="BBU46951.1"/>
    <property type="molecule type" value="Genomic_DNA"/>
</dbReference>
<feature type="domain" description="T6SS Phospholipase effector Tle1-like catalytic" evidence="1">
    <location>
        <begin position="8"/>
        <end position="141"/>
    </location>
</feature>
<protein>
    <recommendedName>
        <fullName evidence="1">T6SS Phospholipase effector Tle1-like catalytic domain-containing protein</fullName>
    </recommendedName>
</protein>
<name>A0A7U6M6M7_PSEPU</name>
<proteinExistence type="predicted"/>
<organism evidence="2 3">
    <name type="scientific">Pseudomonas putida</name>
    <name type="common">Arthrobacter siderocapsulatus</name>
    <dbReference type="NCBI Taxonomy" id="303"/>
    <lineage>
        <taxon>Bacteria</taxon>
        <taxon>Pseudomonadati</taxon>
        <taxon>Pseudomonadota</taxon>
        <taxon>Gammaproteobacteria</taxon>
        <taxon>Pseudomonadales</taxon>
        <taxon>Pseudomonadaceae</taxon>
        <taxon>Pseudomonas</taxon>
    </lineage>
</organism>
<dbReference type="PANTHER" id="PTHR33840">
    <property type="match status" value="1"/>
</dbReference>
<dbReference type="Proteomes" id="UP000464661">
    <property type="component" value="Chromosome"/>
</dbReference>